<name>A0ABX3ESJ5_9BACL</name>
<keyword evidence="3" id="KW-0479">Metal-binding</keyword>
<evidence type="ECO:0000256" key="1">
    <source>
        <dbReference type="ARBA" id="ARBA00006964"/>
    </source>
</evidence>
<dbReference type="Pfam" id="PF01784">
    <property type="entry name" value="DUF34_NIF3"/>
    <property type="match status" value="1"/>
</dbReference>
<dbReference type="InterPro" id="IPR002678">
    <property type="entry name" value="DUF34/NIF3"/>
</dbReference>
<reference evidence="4 5" key="1">
    <citation type="submission" date="2016-03" db="EMBL/GenBank/DDBJ databases">
        <authorList>
            <person name="Sant'Anna F.H."/>
            <person name="Ambrosini A."/>
            <person name="Souza R."/>
            <person name="Bach E."/>
            <person name="Fernandes G."/>
            <person name="Balsanelli E."/>
            <person name="Baura V.A."/>
            <person name="Souza E.M."/>
            <person name="Passaglia L."/>
        </authorList>
    </citation>
    <scope>NUCLEOTIDE SEQUENCE [LARGE SCALE GENOMIC DNA]</scope>
    <source>
        <strain evidence="4 5">P26E</strain>
    </source>
</reference>
<sequence>MTLTFGHIIDHLTKGITRLEQTVDKLEPGDPETGVQGIVTAFSASQSVIEQAIALGANLIITHEGVFYSHQPHADELEQDPVYQQKAELIACSNLGIYRFHDYLHRYTPDGIVEGLIRELGWQTYVTEHRPSVSILTIPVMKAEEIAEYLKKQLQIPYVRVAGNLTASCVKVGILVGYRGGGSSAIPLFDQESLDLIIAGEGPEWETPEYIRDAARQGRDKALIMLGHAESEAPGMKYLAEQLSAEFPDVPVHFVKDQPAFRVM</sequence>
<dbReference type="EMBL" id="LVWI01000002">
    <property type="protein sequence ID" value="OKP90896.1"/>
    <property type="molecule type" value="Genomic_DNA"/>
</dbReference>
<comment type="caution">
    <text evidence="4">The sequence shown here is derived from an EMBL/GenBank/DDBJ whole genome shotgun (WGS) entry which is preliminary data.</text>
</comment>
<dbReference type="InterPro" id="IPR036069">
    <property type="entry name" value="DUF34/NIF3_sf"/>
</dbReference>
<keyword evidence="5" id="KW-1185">Reference proteome</keyword>
<dbReference type="SUPFAM" id="SSF102705">
    <property type="entry name" value="NIF3 (NGG1p interacting factor 3)-like"/>
    <property type="match status" value="1"/>
</dbReference>
<evidence type="ECO:0000256" key="2">
    <source>
        <dbReference type="ARBA" id="ARBA00022112"/>
    </source>
</evidence>
<accession>A0ABX3ESJ5</accession>
<comment type="similarity">
    <text evidence="1">Belongs to the GTP cyclohydrolase I type 2/NIF3 family.</text>
</comment>
<dbReference type="RefSeq" id="WP_074106614.1">
    <property type="nucleotide sequence ID" value="NZ_LVWI01000002.1"/>
</dbReference>
<evidence type="ECO:0000256" key="3">
    <source>
        <dbReference type="ARBA" id="ARBA00022723"/>
    </source>
</evidence>
<dbReference type="Gene3D" id="3.40.1390.30">
    <property type="entry name" value="NIF3 (NGG1p interacting factor 3)-like"/>
    <property type="match status" value="2"/>
</dbReference>
<gene>
    <name evidence="4" type="ORF">A3844_03295</name>
</gene>
<dbReference type="PANTHER" id="PTHR13799">
    <property type="entry name" value="NGG1 INTERACTING FACTOR 3"/>
    <property type="match status" value="1"/>
</dbReference>
<dbReference type="Proteomes" id="UP000186058">
    <property type="component" value="Unassembled WGS sequence"/>
</dbReference>
<dbReference type="PANTHER" id="PTHR13799:SF14">
    <property type="entry name" value="GTP CYCLOHYDROLASE 1 TYPE 2 HOMOLOG"/>
    <property type="match status" value="1"/>
</dbReference>
<protein>
    <recommendedName>
        <fullName evidence="2">GTP cyclohydrolase 1 type 2 homolog</fullName>
    </recommendedName>
</protein>
<evidence type="ECO:0000313" key="5">
    <source>
        <dbReference type="Proteomes" id="UP000186058"/>
    </source>
</evidence>
<proteinExistence type="inferred from homology"/>
<evidence type="ECO:0000313" key="4">
    <source>
        <dbReference type="EMBL" id="OKP90896.1"/>
    </source>
</evidence>
<organism evidence="4 5">
    <name type="scientific">Paenibacillus helianthi</name>
    <dbReference type="NCBI Taxonomy" id="1349432"/>
    <lineage>
        <taxon>Bacteria</taxon>
        <taxon>Bacillati</taxon>
        <taxon>Bacillota</taxon>
        <taxon>Bacilli</taxon>
        <taxon>Bacillales</taxon>
        <taxon>Paenibacillaceae</taxon>
        <taxon>Paenibacillus</taxon>
    </lineage>
</organism>